<sequence length="124" mass="14334">MPRTLQALKKRTTAAVTDIDGNMLLNVWTELDSRWDVCRVTKGAHIEHLYPQLDQVQESARPQKITNQPRTFKEITNIDERFMVKEESATSVCTRRWTPEGRSLALSIAFMLQLGIMEWPSRFG</sequence>
<evidence type="ECO:0000313" key="1">
    <source>
        <dbReference type="EMBL" id="GBM64326.1"/>
    </source>
</evidence>
<name>A0A4Y2HG68_ARAVE</name>
<comment type="caution">
    <text evidence="1">The sequence shown here is derived from an EMBL/GenBank/DDBJ whole genome shotgun (WGS) entry which is preliminary data.</text>
</comment>
<evidence type="ECO:0000313" key="2">
    <source>
        <dbReference type="Proteomes" id="UP000499080"/>
    </source>
</evidence>
<accession>A0A4Y2HG68</accession>
<dbReference type="AlphaFoldDB" id="A0A4Y2HG68"/>
<dbReference type="EMBL" id="BGPR01001921">
    <property type="protein sequence ID" value="GBM64326.1"/>
    <property type="molecule type" value="Genomic_DNA"/>
</dbReference>
<organism evidence="1 2">
    <name type="scientific">Araneus ventricosus</name>
    <name type="common">Orbweaver spider</name>
    <name type="synonym">Epeira ventricosa</name>
    <dbReference type="NCBI Taxonomy" id="182803"/>
    <lineage>
        <taxon>Eukaryota</taxon>
        <taxon>Metazoa</taxon>
        <taxon>Ecdysozoa</taxon>
        <taxon>Arthropoda</taxon>
        <taxon>Chelicerata</taxon>
        <taxon>Arachnida</taxon>
        <taxon>Araneae</taxon>
        <taxon>Araneomorphae</taxon>
        <taxon>Entelegynae</taxon>
        <taxon>Araneoidea</taxon>
        <taxon>Araneidae</taxon>
        <taxon>Araneus</taxon>
    </lineage>
</organism>
<keyword evidence="2" id="KW-1185">Reference proteome</keyword>
<dbReference type="Proteomes" id="UP000499080">
    <property type="component" value="Unassembled WGS sequence"/>
</dbReference>
<reference evidence="1 2" key="1">
    <citation type="journal article" date="2019" name="Sci. Rep.">
        <title>Orb-weaving spider Araneus ventricosus genome elucidates the spidroin gene catalogue.</title>
        <authorList>
            <person name="Kono N."/>
            <person name="Nakamura H."/>
            <person name="Ohtoshi R."/>
            <person name="Moran D.A.P."/>
            <person name="Shinohara A."/>
            <person name="Yoshida Y."/>
            <person name="Fujiwara M."/>
            <person name="Mori M."/>
            <person name="Tomita M."/>
            <person name="Arakawa K."/>
        </authorList>
    </citation>
    <scope>NUCLEOTIDE SEQUENCE [LARGE SCALE GENOMIC DNA]</scope>
</reference>
<gene>
    <name evidence="1" type="ORF">AVEN_253425_1</name>
</gene>
<proteinExistence type="predicted"/>
<protein>
    <submittedName>
        <fullName evidence="1">Uncharacterized protein</fullName>
    </submittedName>
</protein>